<comment type="caution">
    <text evidence="3">The sequence shown here is derived from an EMBL/GenBank/DDBJ whole genome shotgun (WGS) entry which is preliminary data.</text>
</comment>
<protein>
    <submittedName>
        <fullName evidence="3">Uncharacterized protein</fullName>
    </submittedName>
</protein>
<evidence type="ECO:0000313" key="3">
    <source>
        <dbReference type="EMBL" id="KAK4322315.1"/>
    </source>
</evidence>
<dbReference type="EMBL" id="JAWZYT010002376">
    <property type="protein sequence ID" value="KAK4304821.1"/>
    <property type="molecule type" value="Genomic_DNA"/>
</dbReference>
<evidence type="ECO:0000313" key="2">
    <source>
        <dbReference type="EMBL" id="KAK4304821.1"/>
    </source>
</evidence>
<organism evidence="3 4">
    <name type="scientific">Petrolisthes manimaculis</name>
    <dbReference type="NCBI Taxonomy" id="1843537"/>
    <lineage>
        <taxon>Eukaryota</taxon>
        <taxon>Metazoa</taxon>
        <taxon>Ecdysozoa</taxon>
        <taxon>Arthropoda</taxon>
        <taxon>Crustacea</taxon>
        <taxon>Multicrustacea</taxon>
        <taxon>Malacostraca</taxon>
        <taxon>Eumalacostraca</taxon>
        <taxon>Eucarida</taxon>
        <taxon>Decapoda</taxon>
        <taxon>Pleocyemata</taxon>
        <taxon>Anomura</taxon>
        <taxon>Galatheoidea</taxon>
        <taxon>Porcellanidae</taxon>
        <taxon>Petrolisthes</taxon>
    </lineage>
</organism>
<evidence type="ECO:0000313" key="1">
    <source>
        <dbReference type="EMBL" id="KAK4294998.1"/>
    </source>
</evidence>
<evidence type="ECO:0000313" key="4">
    <source>
        <dbReference type="Proteomes" id="UP001292094"/>
    </source>
</evidence>
<dbReference type="EMBL" id="JAWZYT010000527">
    <property type="protein sequence ID" value="KAK4322315.1"/>
    <property type="molecule type" value="Genomic_DNA"/>
</dbReference>
<dbReference type="PANTHER" id="PTHR23227:SF67">
    <property type="entry name" value="CRANIOFACIAL DEVELOPMENT PROTEIN 2-LIKE"/>
    <property type="match status" value="1"/>
</dbReference>
<proteinExistence type="predicted"/>
<dbReference type="PANTHER" id="PTHR23227">
    <property type="entry name" value="BUCENTAUR RELATED"/>
    <property type="match status" value="1"/>
</dbReference>
<dbReference type="EMBL" id="JAWZYT010004163">
    <property type="protein sequence ID" value="KAK4294998.1"/>
    <property type="molecule type" value="Genomic_DNA"/>
</dbReference>
<dbReference type="Proteomes" id="UP001292094">
    <property type="component" value="Unassembled WGS sequence"/>
</dbReference>
<gene>
    <name evidence="3" type="ORF">Pmani_006937</name>
    <name evidence="2" type="ORF">Pmani_023256</name>
    <name evidence="1" type="ORF">Pmani_032395</name>
</gene>
<sequence>MKLGVESLVLNVVCAYAPQVGCTEEEKEFFWRHLDEILQTVLQEERIFVGEDLNGHINSERGVVSRIHGGWGVEGRIESSESSAPTLKEHPPVHESAIHARDKSVIKTNTDPSNGGLEILQVSGVQSEALNAQTKI</sequence>
<accession>A0AAE1Q9Z4</accession>
<dbReference type="AlphaFoldDB" id="A0AAE1Q9Z4"/>
<reference evidence="3" key="1">
    <citation type="submission" date="2023-11" db="EMBL/GenBank/DDBJ databases">
        <title>Genome assemblies of two species of porcelain crab, Petrolisthes cinctipes and Petrolisthes manimaculis (Anomura: Porcellanidae).</title>
        <authorList>
            <person name="Angst P."/>
        </authorList>
    </citation>
    <scope>NUCLEOTIDE SEQUENCE</scope>
    <source>
        <strain evidence="3">PB745_02</strain>
        <tissue evidence="3">Gill</tissue>
    </source>
</reference>
<name>A0AAE1Q9Z4_9EUCA</name>
<dbReference type="InterPro" id="IPR027124">
    <property type="entry name" value="Swc5/CFDP1/2"/>
</dbReference>
<keyword evidence="4" id="KW-1185">Reference proteome</keyword>